<dbReference type="SUPFAM" id="SSF52343">
    <property type="entry name" value="Ferredoxin reductase-like, C-terminal NADP-linked domain"/>
    <property type="match status" value="1"/>
</dbReference>
<feature type="site" description="Involved in heme-bound ligand stabilization and O-O bond activation" evidence="12">
    <location>
        <position position="83"/>
    </location>
</feature>
<evidence type="ECO:0000256" key="11">
    <source>
        <dbReference type="ARBA" id="ARBA00049433"/>
    </source>
</evidence>
<keyword evidence="12" id="KW-0561">Oxygen transport</keyword>
<dbReference type="InterPro" id="IPR012292">
    <property type="entry name" value="Globin/Proto"/>
</dbReference>
<keyword evidence="8 12" id="KW-0520">NAD</keyword>
<dbReference type="Pfam" id="PF00970">
    <property type="entry name" value="FAD_binding_6"/>
    <property type="match status" value="1"/>
</dbReference>
<comment type="catalytic activity">
    <reaction evidence="10 12">
        <text>2 nitric oxide + NADH + 2 O2 = 2 nitrate + NAD(+) + H(+)</text>
        <dbReference type="Rhea" id="RHEA:19469"/>
        <dbReference type="ChEBI" id="CHEBI:15378"/>
        <dbReference type="ChEBI" id="CHEBI:15379"/>
        <dbReference type="ChEBI" id="CHEBI:16480"/>
        <dbReference type="ChEBI" id="CHEBI:17632"/>
        <dbReference type="ChEBI" id="CHEBI:57540"/>
        <dbReference type="ChEBI" id="CHEBI:57945"/>
        <dbReference type="EC" id="1.14.12.17"/>
    </reaction>
</comment>
<evidence type="ECO:0000256" key="7">
    <source>
        <dbReference type="ARBA" id="ARBA00023002"/>
    </source>
</evidence>
<dbReference type="InterPro" id="IPR017927">
    <property type="entry name" value="FAD-bd_FR_type"/>
</dbReference>
<comment type="domain">
    <text evidence="12">Consists of two distinct domains; an N-terminal heme-containing oxygen-binding domain and a C-terminal reductase domain with binding sites for FAD and NAD(P)H.</text>
</comment>
<dbReference type="PROSITE" id="PS01033">
    <property type="entry name" value="GLOBIN"/>
    <property type="match status" value="1"/>
</dbReference>
<keyword evidence="12" id="KW-0813">Transport</keyword>
<dbReference type="InterPro" id="IPR009050">
    <property type="entry name" value="Globin-like_sf"/>
</dbReference>
<dbReference type="InterPro" id="IPR000971">
    <property type="entry name" value="Globin"/>
</dbReference>
<dbReference type="CDD" id="cd06184">
    <property type="entry name" value="flavohem_like_fad_nad_binding"/>
    <property type="match status" value="1"/>
</dbReference>
<dbReference type="CDD" id="cd08922">
    <property type="entry name" value="FHb-globin"/>
    <property type="match status" value="1"/>
</dbReference>
<dbReference type="PANTHER" id="PTHR43396:SF9">
    <property type="entry name" value="NITRIC OXIDE DIOXYGENASE"/>
    <property type="match status" value="1"/>
</dbReference>
<dbReference type="InterPro" id="IPR001709">
    <property type="entry name" value="Flavoprot_Pyr_Nucl_cyt_Rdtase"/>
</dbReference>
<evidence type="ECO:0000256" key="9">
    <source>
        <dbReference type="ARBA" id="ARBA00025094"/>
    </source>
</evidence>
<feature type="binding site" evidence="12">
    <location>
        <begin position="325"/>
        <end position="330"/>
    </location>
    <ligand>
        <name>NADP(+)</name>
        <dbReference type="ChEBI" id="CHEBI:58349"/>
    </ligand>
</feature>
<comment type="function">
    <text evidence="9 12">Is involved in NO detoxification in an aerobic process, termed nitric oxide dioxygenase (NOD) reaction that utilizes O(2) and NAD(P)H to convert NO to nitrate, which protects the bacterium from various noxious nitrogen compounds. Therefore, plays a central role in the inducible response to nitrosative stress.</text>
</comment>
<keyword evidence="3 12" id="KW-0216">Detoxification</keyword>
<reference evidence="15 16" key="1">
    <citation type="submission" date="2023-12" db="EMBL/GenBank/DDBJ databases">
        <title>Genome sequencing and assembly of bacterial species from a model synthetic community.</title>
        <authorList>
            <person name="Hogle S.L."/>
        </authorList>
    </citation>
    <scope>NUCLEOTIDE SEQUENCE [LARGE SCALE GENOMIC DNA]</scope>
    <source>
        <strain evidence="15 16">HAMBI 2494</strain>
    </source>
</reference>
<dbReference type="EC" id="1.14.12.17" evidence="12"/>
<dbReference type="SUPFAM" id="SSF63380">
    <property type="entry name" value="Riboflavin synthase domain-like"/>
    <property type="match status" value="1"/>
</dbReference>
<dbReference type="InterPro" id="IPR001433">
    <property type="entry name" value="OxRdtase_FAD/NAD-bd"/>
</dbReference>
<dbReference type="PROSITE" id="PS51384">
    <property type="entry name" value="FAD_FR"/>
    <property type="match status" value="1"/>
</dbReference>
<sequence>MTCCGATSAVQKNIADVGLASHSWLFAPRQNVLVFVRAKKCIVSASFEERHAMTALTAEQMARVKATAPVLAEHGTTIARHFYKRMFAHHPELKNVFNQTHQQSGSQPETLARAVYAYAANIDNLGALGSAVSRIAHKHASLNIRPEHYPVVGRHLLGAIVDVLGDAVDQDTLTAWKVAYGQLADILIGAEAKLYEGAAWSGFRPFVVARKEVESDEITSFYLTPPDGSNACGFEPGQYVSVMRFVDRLGVDQPRQYSLSDAPHGRWLRISVKREAAREEVPAGHVSNLLHDGVEEGTVVHVSAPMGDFTLDRSASTPVVLVSGGVGITPMTSMLSTLVADGSQRRVAFVHACRNGRVHAFKHWLNDVAASNANVSRTVFYEAVDAADRKGADYDFEGRLDFKRIADQAVLPDADYYICGPLPFMREQRDALVALGVDASRIHTEVFGSGALE</sequence>
<feature type="site" description="Influences the redox potential of the prosthetic heme and FAD groups" evidence="12">
    <location>
        <position position="445"/>
    </location>
</feature>
<accession>A0ABZ0WE92</accession>
<feature type="binding site" description="proximal binding residue" evidence="12">
    <location>
        <position position="139"/>
    </location>
    <ligand>
        <name>heme b</name>
        <dbReference type="ChEBI" id="CHEBI:60344"/>
    </ligand>
    <ligandPart>
        <name>Fe</name>
        <dbReference type="ChEBI" id="CHEBI:18248"/>
    </ligandPart>
</feature>
<keyword evidence="5 12" id="KW-0274">FAD</keyword>
<proteinExistence type="inferred from homology"/>
<dbReference type="Pfam" id="PF00175">
    <property type="entry name" value="NAD_binding_1"/>
    <property type="match status" value="1"/>
</dbReference>
<dbReference type="SUPFAM" id="SSF46458">
    <property type="entry name" value="Globin-like"/>
    <property type="match status" value="1"/>
</dbReference>
<evidence type="ECO:0000256" key="10">
    <source>
        <dbReference type="ARBA" id="ARBA00048649"/>
    </source>
</evidence>
<dbReference type="PRINTS" id="PR00406">
    <property type="entry name" value="CYTB5RDTASE"/>
</dbReference>
<dbReference type="GO" id="GO:0008941">
    <property type="term" value="F:nitric oxide dioxygenase NAD(P)H activity"/>
    <property type="evidence" value="ECO:0007669"/>
    <property type="project" value="UniProtKB-EC"/>
</dbReference>
<dbReference type="Gene3D" id="2.40.30.10">
    <property type="entry name" value="Translation factors"/>
    <property type="match status" value="1"/>
</dbReference>
<keyword evidence="12" id="KW-0479">Metal-binding</keyword>
<dbReference type="NCBIfam" id="NF009805">
    <property type="entry name" value="PRK13289.1"/>
    <property type="match status" value="1"/>
</dbReference>
<evidence type="ECO:0000256" key="2">
    <source>
        <dbReference type="ARBA" id="ARBA00008414"/>
    </source>
</evidence>
<dbReference type="RefSeq" id="WP_269814066.1">
    <property type="nucleotide sequence ID" value="NZ_CP139965.1"/>
</dbReference>
<evidence type="ECO:0000256" key="6">
    <source>
        <dbReference type="ARBA" id="ARBA00022857"/>
    </source>
</evidence>
<name>A0ABZ0WE92_9BURK</name>
<protein>
    <recommendedName>
        <fullName evidence="12">Flavohemoprotein</fullName>
    </recommendedName>
    <alternativeName>
        <fullName evidence="12">Flavohemoglobin</fullName>
    </alternativeName>
    <alternativeName>
        <fullName evidence="12">Hemoglobin-like protein</fullName>
    </alternativeName>
    <alternativeName>
        <fullName evidence="12">Nitric oxide dioxygenase</fullName>
        <shortName evidence="12">NO oxygenase</shortName>
        <shortName evidence="12">NOD</shortName>
        <ecNumber evidence="12">1.14.12.17</ecNumber>
    </alternativeName>
</protein>
<feature type="region of interest" description="Reductase" evidence="12">
    <location>
        <begin position="200"/>
        <end position="453"/>
    </location>
</feature>
<feature type="binding site" evidence="12">
    <location>
        <position position="239"/>
    </location>
    <ligand>
        <name>FAD</name>
        <dbReference type="ChEBI" id="CHEBI:57692"/>
    </ligand>
</feature>
<keyword evidence="4 12" id="KW-0285">Flavoprotein</keyword>
<dbReference type="PRINTS" id="PR00371">
    <property type="entry name" value="FPNCR"/>
</dbReference>
<comment type="similarity">
    <text evidence="1 12">In the C-terminal section; belongs to the flavoprotein pyridine nucleotide cytochrome reductase family.</text>
</comment>
<dbReference type="Gene3D" id="1.10.490.10">
    <property type="entry name" value="Globins"/>
    <property type="match status" value="1"/>
</dbReference>
<keyword evidence="12" id="KW-0408">Iron</keyword>
<evidence type="ECO:0000313" key="16">
    <source>
        <dbReference type="Proteomes" id="UP001325479"/>
    </source>
</evidence>
<dbReference type="Pfam" id="PF00042">
    <property type="entry name" value="Globin"/>
    <property type="match status" value="1"/>
</dbReference>
<dbReference type="InterPro" id="IPR017938">
    <property type="entry name" value="Riboflavin_synthase-like_b-brl"/>
</dbReference>
<gene>
    <name evidence="15" type="primary">hmpA</name>
    <name evidence="12" type="synonym">hmp</name>
    <name evidence="15" type="ORF">U0042_16115</name>
</gene>
<dbReference type="Gene3D" id="3.40.50.80">
    <property type="entry name" value="Nucleotide-binding domain of ferredoxin-NADP reductase (FNR) module"/>
    <property type="match status" value="1"/>
</dbReference>
<keyword evidence="12" id="KW-0349">Heme</keyword>
<evidence type="ECO:0000256" key="3">
    <source>
        <dbReference type="ARBA" id="ARBA00022575"/>
    </source>
</evidence>
<feature type="domain" description="FAD-binding FR-type" evidence="14">
    <location>
        <begin position="201"/>
        <end position="312"/>
    </location>
</feature>
<dbReference type="InterPro" id="IPR023950">
    <property type="entry name" value="Hmp"/>
</dbReference>
<evidence type="ECO:0000259" key="14">
    <source>
        <dbReference type="PROSITE" id="PS51384"/>
    </source>
</evidence>
<dbReference type="InterPro" id="IPR008333">
    <property type="entry name" value="Cbr1-like_FAD-bd_dom"/>
</dbReference>
<feature type="binding site" evidence="12">
    <location>
        <begin position="446"/>
        <end position="449"/>
    </location>
    <ligand>
        <name>FAD</name>
        <dbReference type="ChEBI" id="CHEBI:57692"/>
    </ligand>
</feature>
<dbReference type="EMBL" id="CP139965">
    <property type="protein sequence ID" value="WQD75672.1"/>
    <property type="molecule type" value="Genomic_DNA"/>
</dbReference>
<dbReference type="HAMAP" id="MF_01252">
    <property type="entry name" value="Hmp"/>
    <property type="match status" value="1"/>
</dbReference>
<comment type="similarity">
    <text evidence="2 12">Belongs to the globin family. Two-domain flavohemoproteins subfamily.</text>
</comment>
<comment type="cofactor">
    <cofactor evidence="12">
        <name>FAD</name>
        <dbReference type="ChEBI" id="CHEBI:57692"/>
    </cofactor>
    <text evidence="12">Binds 1 FAD per subunit.</text>
</comment>
<dbReference type="Proteomes" id="UP001325479">
    <property type="component" value="Chromosome"/>
</dbReference>
<feature type="active site" description="Charge relay system" evidence="12">
    <location>
        <position position="191"/>
    </location>
</feature>
<evidence type="ECO:0000256" key="12">
    <source>
        <dbReference type="HAMAP-Rule" id="MF_01252"/>
    </source>
</evidence>
<evidence type="ECO:0000256" key="1">
    <source>
        <dbReference type="ARBA" id="ARBA00006401"/>
    </source>
</evidence>
<feature type="active site" description="Charge relay system" evidence="12">
    <location>
        <position position="149"/>
    </location>
</feature>
<feature type="domain" description="Globin" evidence="13">
    <location>
        <begin position="55"/>
        <end position="192"/>
    </location>
</feature>
<evidence type="ECO:0000256" key="8">
    <source>
        <dbReference type="ARBA" id="ARBA00023027"/>
    </source>
</evidence>
<keyword evidence="16" id="KW-1185">Reference proteome</keyword>
<evidence type="ECO:0000256" key="4">
    <source>
        <dbReference type="ARBA" id="ARBA00022630"/>
    </source>
</evidence>
<evidence type="ECO:0000256" key="5">
    <source>
        <dbReference type="ARBA" id="ARBA00022827"/>
    </source>
</evidence>
<keyword evidence="6 12" id="KW-0521">NADP</keyword>
<organism evidence="15 16">
    <name type="scientific">Paraburkholderia kururiensis</name>
    <dbReference type="NCBI Taxonomy" id="984307"/>
    <lineage>
        <taxon>Bacteria</taxon>
        <taxon>Pseudomonadati</taxon>
        <taxon>Pseudomonadota</taxon>
        <taxon>Betaproteobacteria</taxon>
        <taxon>Burkholderiales</taxon>
        <taxon>Burkholderiaceae</taxon>
        <taxon>Paraburkholderia</taxon>
    </lineage>
</organism>
<evidence type="ECO:0000259" key="13">
    <source>
        <dbReference type="PROSITE" id="PS01033"/>
    </source>
</evidence>
<feature type="site" description="Influences the redox potential of the prosthetic heme and FAD groups" evidence="12">
    <location>
        <position position="138"/>
    </location>
</feature>
<dbReference type="PANTHER" id="PTHR43396">
    <property type="entry name" value="FLAVOHEMOPROTEIN"/>
    <property type="match status" value="1"/>
</dbReference>
<comment type="catalytic activity">
    <reaction evidence="11 12">
        <text>2 nitric oxide + NADPH + 2 O2 = 2 nitrate + NADP(+) + H(+)</text>
        <dbReference type="Rhea" id="RHEA:19465"/>
        <dbReference type="ChEBI" id="CHEBI:15378"/>
        <dbReference type="ChEBI" id="CHEBI:15379"/>
        <dbReference type="ChEBI" id="CHEBI:16480"/>
        <dbReference type="ChEBI" id="CHEBI:17632"/>
        <dbReference type="ChEBI" id="CHEBI:57783"/>
        <dbReference type="ChEBI" id="CHEBI:58349"/>
        <dbReference type="EC" id="1.14.12.17"/>
    </reaction>
</comment>
<dbReference type="InterPro" id="IPR039261">
    <property type="entry name" value="FNR_nucleotide-bd"/>
</dbReference>
<feature type="binding site" evidence="12">
    <location>
        <begin position="255"/>
        <end position="258"/>
    </location>
    <ligand>
        <name>FAD</name>
        <dbReference type="ChEBI" id="CHEBI:57692"/>
    </ligand>
</feature>
<keyword evidence="7 12" id="KW-0560">Oxidoreductase</keyword>
<evidence type="ECO:0000313" key="15">
    <source>
        <dbReference type="EMBL" id="WQD75672.1"/>
    </source>
</evidence>
<comment type="cofactor">
    <cofactor evidence="12">
        <name>heme b</name>
        <dbReference type="ChEBI" id="CHEBI:60344"/>
    </cofactor>
    <text evidence="12">Binds 1 heme b (iron(II)-protoporphyrin IX) group per subunit.</text>
</comment>